<reference evidence="1" key="2">
    <citation type="journal article" date="2015" name="Data Brief">
        <title>Shoot transcriptome of the giant reed, Arundo donax.</title>
        <authorList>
            <person name="Barrero R.A."/>
            <person name="Guerrero F.D."/>
            <person name="Moolhuijzen P."/>
            <person name="Goolsby J.A."/>
            <person name="Tidwell J."/>
            <person name="Bellgard S.E."/>
            <person name="Bellgard M.I."/>
        </authorList>
    </citation>
    <scope>NUCLEOTIDE SEQUENCE</scope>
    <source>
        <tissue evidence="1">Shoot tissue taken approximately 20 cm above the soil surface</tissue>
    </source>
</reference>
<dbReference type="AlphaFoldDB" id="A0A0A9E8A1"/>
<protein>
    <submittedName>
        <fullName evidence="1">Uncharacterized protein</fullName>
    </submittedName>
</protein>
<evidence type="ECO:0000313" key="1">
    <source>
        <dbReference type="EMBL" id="JAD95273.1"/>
    </source>
</evidence>
<proteinExistence type="predicted"/>
<accession>A0A0A9E8A1</accession>
<reference evidence="1" key="1">
    <citation type="submission" date="2014-09" db="EMBL/GenBank/DDBJ databases">
        <authorList>
            <person name="Magalhaes I.L.F."/>
            <person name="Oliveira U."/>
            <person name="Santos F.R."/>
            <person name="Vidigal T.H.D.A."/>
            <person name="Brescovit A.D."/>
            <person name="Santos A.J."/>
        </authorList>
    </citation>
    <scope>NUCLEOTIDE SEQUENCE</scope>
    <source>
        <tissue evidence="1">Shoot tissue taken approximately 20 cm above the soil surface</tissue>
    </source>
</reference>
<name>A0A0A9E8A1_ARUDO</name>
<organism evidence="1">
    <name type="scientific">Arundo donax</name>
    <name type="common">Giant reed</name>
    <name type="synonym">Donax arundinaceus</name>
    <dbReference type="NCBI Taxonomy" id="35708"/>
    <lineage>
        <taxon>Eukaryota</taxon>
        <taxon>Viridiplantae</taxon>
        <taxon>Streptophyta</taxon>
        <taxon>Embryophyta</taxon>
        <taxon>Tracheophyta</taxon>
        <taxon>Spermatophyta</taxon>
        <taxon>Magnoliopsida</taxon>
        <taxon>Liliopsida</taxon>
        <taxon>Poales</taxon>
        <taxon>Poaceae</taxon>
        <taxon>PACMAD clade</taxon>
        <taxon>Arundinoideae</taxon>
        <taxon>Arundineae</taxon>
        <taxon>Arundo</taxon>
    </lineage>
</organism>
<dbReference type="EMBL" id="GBRH01202622">
    <property type="protein sequence ID" value="JAD95273.1"/>
    <property type="molecule type" value="Transcribed_RNA"/>
</dbReference>
<sequence>MVVGVWTCTCARRVQHASAPPHLIFGLVHINHIKTRGEIK</sequence>